<organism evidence="1 2">
    <name type="scientific">Streptomyces humicola</name>
    <dbReference type="NCBI Taxonomy" id="2953240"/>
    <lineage>
        <taxon>Bacteria</taxon>
        <taxon>Bacillati</taxon>
        <taxon>Actinomycetota</taxon>
        <taxon>Actinomycetes</taxon>
        <taxon>Kitasatosporales</taxon>
        <taxon>Streptomycetaceae</taxon>
        <taxon>Streptomyces</taxon>
    </lineage>
</organism>
<keyword evidence="2" id="KW-1185">Reference proteome</keyword>
<reference evidence="1" key="1">
    <citation type="submission" date="2022-06" db="EMBL/GenBank/DDBJ databases">
        <title>Draft genome sequence of Streptomyces sp. RB6PN25 isolated from peat swamp forest in Thailand.</title>
        <authorList>
            <person name="Duangmal K."/>
            <person name="Klaysubun C."/>
        </authorList>
    </citation>
    <scope>NUCLEOTIDE SEQUENCE</scope>
    <source>
        <strain evidence="1">RB6PN25</strain>
    </source>
</reference>
<protein>
    <submittedName>
        <fullName evidence="1">Uncharacterized protein</fullName>
    </submittedName>
</protein>
<proteinExistence type="predicted"/>
<dbReference type="EMBL" id="JANFNG010000032">
    <property type="protein sequence ID" value="MCQ4084239.1"/>
    <property type="molecule type" value="Genomic_DNA"/>
</dbReference>
<evidence type="ECO:0000313" key="1">
    <source>
        <dbReference type="EMBL" id="MCQ4084239.1"/>
    </source>
</evidence>
<gene>
    <name evidence="1" type="ORF">NGB36_27600</name>
</gene>
<evidence type="ECO:0000313" key="2">
    <source>
        <dbReference type="Proteomes" id="UP001057702"/>
    </source>
</evidence>
<sequence>MRTRAASRLVFTPQVHHLTITAGPTPDGSPYAARFEGPASNVASGADGRTVTVTRRGSMHPFDFARRAAFITLAPGTEWDIEVQGNATHIAADLTGVRLNSLAVTGALARSDFLLPPTDRVVPIRIGSGLRWVTFTRPAGTRVALRGKHGFTSLSLDGEWVGTSAGCDWHSHGGSADGSVPGYEITLDSGSNHLTVNEQ</sequence>
<name>A0ABT1Q2T0_9ACTN</name>
<comment type="caution">
    <text evidence="1">The sequence shown here is derived from an EMBL/GenBank/DDBJ whole genome shotgun (WGS) entry which is preliminary data.</text>
</comment>
<accession>A0ABT1Q2T0</accession>
<dbReference type="RefSeq" id="WP_255923292.1">
    <property type="nucleotide sequence ID" value="NZ_JANFNG010000032.1"/>
</dbReference>
<dbReference type="Proteomes" id="UP001057702">
    <property type="component" value="Unassembled WGS sequence"/>
</dbReference>